<reference evidence="3 4" key="1">
    <citation type="submission" date="2024-01" db="EMBL/GenBank/DDBJ databases">
        <title>The genomes of 5 underutilized Papilionoideae crops provide insights into root nodulation and disease resistanc.</title>
        <authorList>
            <person name="Yuan L."/>
        </authorList>
    </citation>
    <scope>NUCLEOTIDE SEQUENCE [LARGE SCALE GENOMIC DNA]</scope>
    <source>
        <strain evidence="3">ZHUSHIDOU_FW_LH</strain>
        <tissue evidence="3">Leaf</tissue>
    </source>
</reference>
<evidence type="ECO:0000313" key="4">
    <source>
        <dbReference type="Proteomes" id="UP001372338"/>
    </source>
</evidence>
<feature type="compositionally biased region" description="Low complexity" evidence="1">
    <location>
        <begin position="177"/>
        <end position="194"/>
    </location>
</feature>
<comment type="caution">
    <text evidence="3">The sequence shown here is derived from an EMBL/GenBank/DDBJ whole genome shotgun (WGS) entry which is preliminary data.</text>
</comment>
<protein>
    <recommendedName>
        <fullName evidence="2">SUPPRESSOR-OF-WHITE-APRICOT-like C-terminal domain-containing protein</fullName>
    </recommendedName>
</protein>
<proteinExistence type="predicted"/>
<dbReference type="GO" id="GO:0006874">
    <property type="term" value="P:intracellular calcium ion homeostasis"/>
    <property type="evidence" value="ECO:0007669"/>
    <property type="project" value="TreeGrafter"/>
</dbReference>
<dbReference type="InterPro" id="IPR056922">
    <property type="entry name" value="SWAP1_C"/>
</dbReference>
<evidence type="ECO:0000256" key="1">
    <source>
        <dbReference type="SAM" id="MobiDB-lite"/>
    </source>
</evidence>
<organism evidence="3 4">
    <name type="scientific">Crotalaria pallida</name>
    <name type="common">Smooth rattlebox</name>
    <name type="synonym">Crotalaria striata</name>
    <dbReference type="NCBI Taxonomy" id="3830"/>
    <lineage>
        <taxon>Eukaryota</taxon>
        <taxon>Viridiplantae</taxon>
        <taxon>Streptophyta</taxon>
        <taxon>Embryophyta</taxon>
        <taxon>Tracheophyta</taxon>
        <taxon>Spermatophyta</taxon>
        <taxon>Magnoliopsida</taxon>
        <taxon>eudicotyledons</taxon>
        <taxon>Gunneridae</taxon>
        <taxon>Pentapetalae</taxon>
        <taxon>rosids</taxon>
        <taxon>fabids</taxon>
        <taxon>Fabales</taxon>
        <taxon>Fabaceae</taxon>
        <taxon>Papilionoideae</taxon>
        <taxon>50 kb inversion clade</taxon>
        <taxon>genistoids sensu lato</taxon>
        <taxon>core genistoids</taxon>
        <taxon>Crotalarieae</taxon>
        <taxon>Crotalaria</taxon>
    </lineage>
</organism>
<keyword evidence="4" id="KW-1185">Reference proteome</keyword>
<gene>
    <name evidence="3" type="ORF">RIF29_39535</name>
</gene>
<dbReference type="PANTHER" id="PTHR12323:SF0">
    <property type="entry name" value="CALCIUM HOMEOSTASIS ENDOPLASMIC RETICULUM PROTEIN"/>
    <property type="match status" value="1"/>
</dbReference>
<dbReference type="GO" id="GO:0048471">
    <property type="term" value="C:perinuclear region of cytoplasm"/>
    <property type="evidence" value="ECO:0007669"/>
    <property type="project" value="TreeGrafter"/>
</dbReference>
<name>A0AAN9HPP6_CROPI</name>
<dbReference type="EMBL" id="JAYWIO010000008">
    <property type="protein sequence ID" value="KAK7244709.1"/>
    <property type="molecule type" value="Genomic_DNA"/>
</dbReference>
<feature type="region of interest" description="Disordered" evidence="1">
    <location>
        <begin position="254"/>
        <end position="274"/>
    </location>
</feature>
<feature type="region of interest" description="Disordered" evidence="1">
    <location>
        <begin position="172"/>
        <end position="205"/>
    </location>
</feature>
<feature type="compositionally biased region" description="Pro residues" evidence="1">
    <location>
        <begin position="25"/>
        <end position="38"/>
    </location>
</feature>
<sequence length="298" mass="31810">MPASLAAQPFHPNSAPLDAFLGSKPIPPSAQPAIPPPGAHLFPPSSSGTSEQLPPYPLFPPGLILGMVRKMQIDSEVPYSPLSPLDIPTMIPPSTVPPSEILQRVSKFFKEIGEVNPSEGPMNSNSRDEDYDEYDREYERENPVRKGCACIPPSPNLQQVDPNTGTFTDGTVDMKPGSSSSGRLGLGATTNPNENPTPPSTAYHSPTYVAATEPTEPATSPAIPVQPCTNKATWNLATIAPITGNRPPSLCSLSEQLSPFHSDPSQSQPLHSNILPLDPNIVLAKVDVDEEKNRDLAS</sequence>
<feature type="region of interest" description="Disordered" evidence="1">
    <location>
        <begin position="16"/>
        <end position="54"/>
    </location>
</feature>
<dbReference type="Proteomes" id="UP001372338">
    <property type="component" value="Unassembled WGS sequence"/>
</dbReference>
<accession>A0AAN9HPP6</accession>
<evidence type="ECO:0000259" key="2">
    <source>
        <dbReference type="Pfam" id="PF25123"/>
    </source>
</evidence>
<dbReference type="Pfam" id="PF25123">
    <property type="entry name" value="SWAP1_C"/>
    <property type="match status" value="1"/>
</dbReference>
<dbReference type="PANTHER" id="PTHR12323">
    <property type="entry name" value="SR-RELATED CTD ASSOCIATED FACTOR 6"/>
    <property type="match status" value="1"/>
</dbReference>
<dbReference type="AlphaFoldDB" id="A0AAN9HPP6"/>
<feature type="compositionally biased region" description="Polar residues" evidence="1">
    <location>
        <begin position="254"/>
        <end position="271"/>
    </location>
</feature>
<feature type="domain" description="SUPPRESSOR-OF-WHITE-APRICOT-like C-terminal" evidence="2">
    <location>
        <begin position="55"/>
        <end position="195"/>
    </location>
</feature>
<evidence type="ECO:0000313" key="3">
    <source>
        <dbReference type="EMBL" id="KAK7244709.1"/>
    </source>
</evidence>